<reference evidence="8" key="1">
    <citation type="journal article" date="2022" name="Environ. Microbiol.">
        <title>Geoalkalibacter halelectricus SAP #1 sp. nov. possessing extracellular electron transfer and mineral#reducing capabilities from a haloalkaline environment.</title>
        <authorList>
            <person name="Yadav S."/>
            <person name="Singh R."/>
            <person name="Sundharam S.S."/>
            <person name="Chaudhary S."/>
            <person name="Krishnamurthi S."/>
            <person name="Patil S.A."/>
        </authorList>
    </citation>
    <scope>NUCLEOTIDE SEQUENCE</scope>
    <source>
        <strain evidence="8">SAP-1</strain>
    </source>
</reference>
<dbReference type="EMBL" id="CP092109">
    <property type="protein sequence ID" value="UWZ77877.1"/>
    <property type="molecule type" value="Genomic_DNA"/>
</dbReference>
<organism evidence="8 9">
    <name type="scientific">Geoalkalibacter halelectricus</name>
    <dbReference type="NCBI Taxonomy" id="2847045"/>
    <lineage>
        <taxon>Bacteria</taxon>
        <taxon>Pseudomonadati</taxon>
        <taxon>Thermodesulfobacteriota</taxon>
        <taxon>Desulfuromonadia</taxon>
        <taxon>Desulfuromonadales</taxon>
        <taxon>Geoalkalibacteraceae</taxon>
        <taxon>Geoalkalibacter</taxon>
    </lineage>
</organism>
<dbReference type="PANTHER" id="PTHR34583">
    <property type="entry name" value="ANTIPORTER SUBUNIT MNHC2-RELATED"/>
    <property type="match status" value="1"/>
</dbReference>
<proteinExistence type="inferred from homology"/>
<dbReference type="InterPro" id="IPR039428">
    <property type="entry name" value="NUOK/Mnh_C1-like"/>
</dbReference>
<protein>
    <submittedName>
        <fullName evidence="8">Cation:proton antiporter subunit C</fullName>
    </submittedName>
</protein>
<accession>A0ABY5ZFG9</accession>
<dbReference type="PANTHER" id="PTHR34583:SF2">
    <property type="entry name" value="ANTIPORTER SUBUNIT MNHC2-RELATED"/>
    <property type="match status" value="1"/>
</dbReference>
<evidence type="ECO:0000256" key="4">
    <source>
        <dbReference type="ARBA" id="ARBA00022692"/>
    </source>
</evidence>
<feature type="transmembrane region" description="Helical" evidence="7">
    <location>
        <begin position="63"/>
        <end position="85"/>
    </location>
</feature>
<evidence type="ECO:0000256" key="5">
    <source>
        <dbReference type="ARBA" id="ARBA00022989"/>
    </source>
</evidence>
<dbReference type="RefSeq" id="WP_260746225.1">
    <property type="nucleotide sequence ID" value="NZ_CP092109.1"/>
</dbReference>
<keyword evidence="9" id="KW-1185">Reference proteome</keyword>
<dbReference type="Gene3D" id="1.10.287.3510">
    <property type="match status" value="1"/>
</dbReference>
<evidence type="ECO:0000313" key="8">
    <source>
        <dbReference type="EMBL" id="UWZ77877.1"/>
    </source>
</evidence>
<evidence type="ECO:0000256" key="6">
    <source>
        <dbReference type="ARBA" id="ARBA00023136"/>
    </source>
</evidence>
<keyword evidence="6 7" id="KW-0472">Membrane</keyword>
<gene>
    <name evidence="8" type="ORF">L9S41_09190</name>
</gene>
<feature type="transmembrane region" description="Helical" evidence="7">
    <location>
        <begin position="33"/>
        <end position="51"/>
    </location>
</feature>
<evidence type="ECO:0000256" key="2">
    <source>
        <dbReference type="ARBA" id="ARBA00010388"/>
    </source>
</evidence>
<comment type="similarity">
    <text evidence="2">Belongs to the CPA3 antiporters (TC 2.A.63) subunit C family.</text>
</comment>
<name>A0ABY5ZFG9_9BACT</name>
<sequence length="104" mass="10842">MSVPLLYAAGGVVLFCLGLYAIFLRVHLLRKILAANVMGSGVFMVFIALAARVPGADADPVPHAMVLTGIVVAVCFTALAVALAVRIEELSGHSRLPRKGEEGA</sequence>
<dbReference type="InterPro" id="IPR050601">
    <property type="entry name" value="CPA3_antiporter_subunitC"/>
</dbReference>
<comment type="subcellular location">
    <subcellularLocation>
        <location evidence="1">Cell membrane</location>
        <topology evidence="1">Multi-pass membrane protein</topology>
    </subcellularLocation>
</comment>
<evidence type="ECO:0000256" key="3">
    <source>
        <dbReference type="ARBA" id="ARBA00022475"/>
    </source>
</evidence>
<keyword evidence="3" id="KW-1003">Cell membrane</keyword>
<evidence type="ECO:0000256" key="7">
    <source>
        <dbReference type="SAM" id="Phobius"/>
    </source>
</evidence>
<dbReference type="Pfam" id="PF00420">
    <property type="entry name" value="Oxidored_q2"/>
    <property type="match status" value="1"/>
</dbReference>
<evidence type="ECO:0000256" key="1">
    <source>
        <dbReference type="ARBA" id="ARBA00004651"/>
    </source>
</evidence>
<keyword evidence="5 7" id="KW-1133">Transmembrane helix</keyword>
<keyword evidence="4 7" id="KW-0812">Transmembrane</keyword>
<dbReference type="Proteomes" id="UP001060414">
    <property type="component" value="Chromosome"/>
</dbReference>
<feature type="transmembrane region" description="Helical" evidence="7">
    <location>
        <begin position="6"/>
        <end position="26"/>
    </location>
</feature>
<evidence type="ECO:0000313" key="9">
    <source>
        <dbReference type="Proteomes" id="UP001060414"/>
    </source>
</evidence>